<proteinExistence type="predicted"/>
<accession>A0A914PBR3</accession>
<protein>
    <submittedName>
        <fullName evidence="3">Uncharacterized protein</fullName>
    </submittedName>
</protein>
<dbReference type="Proteomes" id="UP000887578">
    <property type="component" value="Unplaced"/>
</dbReference>
<sequence length="134" mass="15029">MDNGCFVPMVSREKISAGYKTNSLSATAAETKKQPRQKGKPQKSSRRLKQKLYSTLYSTAIVPTCNQRQPRYILLLFQLAINECLRQCDGPCKTPLDVRHLTFFDICEHVACEQCLENAPRIEACIGGSGLSKF</sequence>
<dbReference type="AlphaFoldDB" id="A0A914PBR3"/>
<evidence type="ECO:0000256" key="1">
    <source>
        <dbReference type="SAM" id="MobiDB-lite"/>
    </source>
</evidence>
<feature type="region of interest" description="Disordered" evidence="1">
    <location>
        <begin position="26"/>
        <end position="49"/>
    </location>
</feature>
<feature type="compositionally biased region" description="Basic residues" evidence="1">
    <location>
        <begin position="34"/>
        <end position="49"/>
    </location>
</feature>
<dbReference type="WBParaSite" id="PDA_v2.g15591.t1">
    <property type="protein sequence ID" value="PDA_v2.g15591.t1"/>
    <property type="gene ID" value="PDA_v2.g15591"/>
</dbReference>
<reference evidence="3" key="1">
    <citation type="submission" date="2022-11" db="UniProtKB">
        <authorList>
            <consortium name="WormBaseParasite"/>
        </authorList>
    </citation>
    <scope>IDENTIFICATION</scope>
</reference>
<evidence type="ECO:0000313" key="2">
    <source>
        <dbReference type="Proteomes" id="UP000887578"/>
    </source>
</evidence>
<name>A0A914PBR3_9BILA</name>
<keyword evidence="2" id="KW-1185">Reference proteome</keyword>
<organism evidence="2 3">
    <name type="scientific">Panagrolaimus davidi</name>
    <dbReference type="NCBI Taxonomy" id="227884"/>
    <lineage>
        <taxon>Eukaryota</taxon>
        <taxon>Metazoa</taxon>
        <taxon>Ecdysozoa</taxon>
        <taxon>Nematoda</taxon>
        <taxon>Chromadorea</taxon>
        <taxon>Rhabditida</taxon>
        <taxon>Tylenchina</taxon>
        <taxon>Panagrolaimomorpha</taxon>
        <taxon>Panagrolaimoidea</taxon>
        <taxon>Panagrolaimidae</taxon>
        <taxon>Panagrolaimus</taxon>
    </lineage>
</organism>
<evidence type="ECO:0000313" key="3">
    <source>
        <dbReference type="WBParaSite" id="PDA_v2.g15591.t1"/>
    </source>
</evidence>